<protein>
    <submittedName>
        <fullName evidence="1">14868_t:CDS:1</fullName>
    </submittedName>
</protein>
<dbReference type="AlphaFoldDB" id="A0A9W4SV04"/>
<sequence length="63" mass="7165">MAQSLKIPKSTLLIYAESTQPSTLTPTAGNVKYQKYLDSLQNELWVNSAIKRHFDEIILIKSQ</sequence>
<name>A0A9W4SV04_9GLOM</name>
<accession>A0A9W4SV04</accession>
<dbReference type="Proteomes" id="UP001153678">
    <property type="component" value="Unassembled WGS sequence"/>
</dbReference>
<organism evidence="1 2">
    <name type="scientific">Funneliformis geosporum</name>
    <dbReference type="NCBI Taxonomy" id="1117311"/>
    <lineage>
        <taxon>Eukaryota</taxon>
        <taxon>Fungi</taxon>
        <taxon>Fungi incertae sedis</taxon>
        <taxon>Mucoromycota</taxon>
        <taxon>Glomeromycotina</taxon>
        <taxon>Glomeromycetes</taxon>
        <taxon>Glomerales</taxon>
        <taxon>Glomeraceae</taxon>
        <taxon>Funneliformis</taxon>
    </lineage>
</organism>
<proteinExistence type="predicted"/>
<dbReference type="EMBL" id="CAMKVN010002764">
    <property type="protein sequence ID" value="CAI2182534.1"/>
    <property type="molecule type" value="Genomic_DNA"/>
</dbReference>
<evidence type="ECO:0000313" key="2">
    <source>
        <dbReference type="Proteomes" id="UP001153678"/>
    </source>
</evidence>
<feature type="non-terminal residue" evidence="1">
    <location>
        <position position="63"/>
    </location>
</feature>
<comment type="caution">
    <text evidence="1">The sequence shown here is derived from an EMBL/GenBank/DDBJ whole genome shotgun (WGS) entry which is preliminary data.</text>
</comment>
<gene>
    <name evidence="1" type="ORF">FWILDA_LOCUS10628</name>
</gene>
<reference evidence="1" key="1">
    <citation type="submission" date="2022-08" db="EMBL/GenBank/DDBJ databases">
        <authorList>
            <person name="Kallberg Y."/>
            <person name="Tangrot J."/>
            <person name="Rosling A."/>
        </authorList>
    </citation>
    <scope>NUCLEOTIDE SEQUENCE</scope>
    <source>
        <strain evidence="1">Wild A</strain>
    </source>
</reference>
<keyword evidence="2" id="KW-1185">Reference proteome</keyword>
<evidence type="ECO:0000313" key="1">
    <source>
        <dbReference type="EMBL" id="CAI2182534.1"/>
    </source>
</evidence>